<accession>A0A6G1D476</accession>
<reference evidence="3 4" key="1">
    <citation type="submission" date="2019-11" db="EMBL/GenBank/DDBJ databases">
        <title>Whole genome sequence of Oryza granulata.</title>
        <authorList>
            <person name="Li W."/>
        </authorList>
    </citation>
    <scope>NUCLEOTIDE SEQUENCE [LARGE SCALE GENOMIC DNA]</scope>
    <source>
        <strain evidence="4">cv. Menghai</strain>
        <tissue evidence="3">Leaf</tissue>
    </source>
</reference>
<keyword evidence="2" id="KW-1133">Transmembrane helix</keyword>
<proteinExistence type="predicted"/>
<evidence type="ECO:0000313" key="3">
    <source>
        <dbReference type="EMBL" id="KAF0907231.1"/>
    </source>
</evidence>
<sequence length="144" mass="15139">MALTLARKLLPGGVAAVARAVAVGGGAGNSFGLWELVKAKAAELVVFLAGLLSAAADEAETLLFPPAEKRWLHVAVMVVLPAVLGALALHCLACCRPPARRTHDGGPRPRRRAHAAARVRGRPPRPAADLEKNVLEGLVRRELD</sequence>
<gene>
    <name evidence="3" type="ORF">E2562_015738</name>
</gene>
<dbReference type="EMBL" id="SPHZ02000007">
    <property type="protein sequence ID" value="KAF0907231.1"/>
    <property type="molecule type" value="Genomic_DNA"/>
</dbReference>
<evidence type="ECO:0000313" key="4">
    <source>
        <dbReference type="Proteomes" id="UP000479710"/>
    </source>
</evidence>
<feature type="transmembrane region" description="Helical" evidence="2">
    <location>
        <begin position="71"/>
        <end position="93"/>
    </location>
</feature>
<keyword evidence="4" id="KW-1185">Reference proteome</keyword>
<keyword evidence="2" id="KW-0812">Transmembrane</keyword>
<dbReference type="AlphaFoldDB" id="A0A6G1D476"/>
<feature type="compositionally biased region" description="Basic residues" evidence="1">
    <location>
        <begin position="108"/>
        <end position="123"/>
    </location>
</feature>
<organism evidence="3 4">
    <name type="scientific">Oryza meyeriana var. granulata</name>
    <dbReference type="NCBI Taxonomy" id="110450"/>
    <lineage>
        <taxon>Eukaryota</taxon>
        <taxon>Viridiplantae</taxon>
        <taxon>Streptophyta</taxon>
        <taxon>Embryophyta</taxon>
        <taxon>Tracheophyta</taxon>
        <taxon>Spermatophyta</taxon>
        <taxon>Magnoliopsida</taxon>
        <taxon>Liliopsida</taxon>
        <taxon>Poales</taxon>
        <taxon>Poaceae</taxon>
        <taxon>BOP clade</taxon>
        <taxon>Oryzoideae</taxon>
        <taxon>Oryzeae</taxon>
        <taxon>Oryzinae</taxon>
        <taxon>Oryza</taxon>
        <taxon>Oryza meyeriana</taxon>
    </lineage>
</organism>
<protein>
    <submittedName>
        <fullName evidence="3">Uncharacterized protein</fullName>
    </submittedName>
</protein>
<feature type="region of interest" description="Disordered" evidence="1">
    <location>
        <begin position="98"/>
        <end position="133"/>
    </location>
</feature>
<name>A0A6G1D476_9ORYZ</name>
<evidence type="ECO:0000256" key="2">
    <source>
        <dbReference type="SAM" id="Phobius"/>
    </source>
</evidence>
<dbReference type="Proteomes" id="UP000479710">
    <property type="component" value="Unassembled WGS sequence"/>
</dbReference>
<evidence type="ECO:0000256" key="1">
    <source>
        <dbReference type="SAM" id="MobiDB-lite"/>
    </source>
</evidence>
<keyword evidence="2" id="KW-0472">Membrane</keyword>
<dbReference type="OrthoDB" id="775659at2759"/>
<comment type="caution">
    <text evidence="3">The sequence shown here is derived from an EMBL/GenBank/DDBJ whole genome shotgun (WGS) entry which is preliminary data.</text>
</comment>